<dbReference type="EMBL" id="CP117255">
    <property type="protein sequence ID" value="WFR94029.1"/>
    <property type="molecule type" value="Genomic_DNA"/>
</dbReference>
<dbReference type="KEGG" id="rtu:PR017_09210"/>
<evidence type="ECO:0000313" key="1">
    <source>
        <dbReference type="EMBL" id="WFR94029.1"/>
    </source>
</evidence>
<reference evidence="2" key="2">
    <citation type="journal article" date="2023" name="MicrobiologyOpen">
        <title>Genomics of the tumorigenes clade of the family Rhizobiaceae and description of Rhizobium rhododendri sp. nov.</title>
        <authorList>
            <person name="Kuzmanovic N."/>
            <person name="diCenzo G.C."/>
            <person name="Bunk B."/>
            <person name="Sproeer C."/>
            <person name="Fruehling A."/>
            <person name="Neumann-Schaal M."/>
            <person name="Overmann J."/>
            <person name="Smalla K."/>
        </authorList>
    </citation>
    <scope>NUCLEOTIDE SEQUENCE [LARGE SCALE GENOMIC DNA]</scope>
    <source>
        <strain evidence="2">1078</strain>
    </source>
</reference>
<keyword evidence="2" id="KW-1185">Reference proteome</keyword>
<accession>A0AAF1KVF2</accession>
<organism evidence="1 2">
    <name type="scientific">Rhizobium tumorigenes</name>
    <dbReference type="NCBI Taxonomy" id="2041385"/>
    <lineage>
        <taxon>Bacteria</taxon>
        <taxon>Pseudomonadati</taxon>
        <taxon>Pseudomonadota</taxon>
        <taxon>Alphaproteobacteria</taxon>
        <taxon>Hyphomicrobiales</taxon>
        <taxon>Rhizobiaceae</taxon>
        <taxon>Rhizobium/Agrobacterium group</taxon>
        <taxon>Rhizobium</taxon>
    </lineage>
</organism>
<dbReference type="Proteomes" id="UP000249499">
    <property type="component" value="Chromosome"/>
</dbReference>
<name>A0AAF1KVF2_9HYPH</name>
<proteinExistence type="predicted"/>
<sequence>MHLLPPSTQKNQNPDGNYPLGIRALDPWQEAPSIFLILDITSAGASDRQHATTAIRERRRVTVDALPARLEIHADQPETDDAADIIVRRINDFVREIATLAFAPVLNCVKGREVELSIPDWSRK</sequence>
<protein>
    <submittedName>
        <fullName evidence="1">Uncharacterized protein</fullName>
    </submittedName>
</protein>
<reference evidence="1 2" key="1">
    <citation type="journal article" date="2018" name="Sci. Rep.">
        <title>Rhizobium tumorigenes sp. nov., a novel plant tumorigenic bacterium isolated from cane gall tumors on thornless blackberry.</title>
        <authorList>
            <person name="Kuzmanovi N."/>
            <person name="Smalla K."/>
            <person name="Gronow S."/>
            <person name="PuBawska J."/>
        </authorList>
    </citation>
    <scope>NUCLEOTIDE SEQUENCE [LARGE SCALE GENOMIC DNA]</scope>
    <source>
        <strain evidence="1 2">1078</strain>
    </source>
</reference>
<dbReference type="AlphaFoldDB" id="A0AAF1KVF2"/>
<dbReference type="RefSeq" id="WP_133255668.1">
    <property type="nucleotide sequence ID" value="NZ_CP117255.1"/>
</dbReference>
<gene>
    <name evidence="1" type="ORF">PR017_09210</name>
</gene>
<evidence type="ECO:0000313" key="2">
    <source>
        <dbReference type="Proteomes" id="UP000249499"/>
    </source>
</evidence>